<dbReference type="Gene3D" id="3.40.50.620">
    <property type="entry name" value="HUPs"/>
    <property type="match status" value="1"/>
</dbReference>
<proteinExistence type="predicted"/>
<dbReference type="Proteomes" id="UP000664109">
    <property type="component" value="Unassembled WGS sequence"/>
</dbReference>
<dbReference type="InterPro" id="IPR051599">
    <property type="entry name" value="Cell_Envelope_Assoc"/>
</dbReference>
<comment type="caution">
    <text evidence="2">The sequence shown here is derived from an EMBL/GenBank/DDBJ whole genome shotgun (WGS) entry which is preliminary data.</text>
</comment>
<evidence type="ECO:0000313" key="3">
    <source>
        <dbReference type="Proteomes" id="UP000664109"/>
    </source>
</evidence>
<evidence type="ECO:0000313" key="2">
    <source>
        <dbReference type="EMBL" id="MBM9621884.1"/>
    </source>
</evidence>
<keyword evidence="3" id="KW-1185">Reference proteome</keyword>
<dbReference type="PANTHER" id="PTHR30336:SF20">
    <property type="entry name" value="DUF218 DOMAIN-CONTAINING PROTEIN"/>
    <property type="match status" value="1"/>
</dbReference>
<dbReference type="InterPro" id="IPR014729">
    <property type="entry name" value="Rossmann-like_a/b/a_fold"/>
</dbReference>
<feature type="domain" description="DUF218" evidence="1">
    <location>
        <begin position="33"/>
        <end position="152"/>
    </location>
</feature>
<protein>
    <submittedName>
        <fullName evidence="2">YdcF family protein</fullName>
    </submittedName>
</protein>
<dbReference type="RefSeq" id="WP_205375691.1">
    <property type="nucleotide sequence ID" value="NZ_JAFEJA010000001.1"/>
</dbReference>
<sequence>MSDARSSLSSDVQRDVETLWDFHVSDSGRTKADFLIVLGSHDTRVADRAAELYLEEEAAPVIVVTGGAGKVTSKEWSKPEAEIYAERLRRAGVPQAAILTEPKASNTGENFEFSRVLLEEHGVPSGSAIIVSKPYMAQRATATARKRWPAVDWRTRPPRTTVWEYPTDEVPLTRMINLMVGDLQRLRVYAEKGFQAPVEVPEAVWSAYERLAAAGFDQFVLD</sequence>
<dbReference type="EMBL" id="JAFEJA010000001">
    <property type="protein sequence ID" value="MBM9621884.1"/>
    <property type="molecule type" value="Genomic_DNA"/>
</dbReference>
<accession>A0ABS2UWZ9</accession>
<reference evidence="2 3" key="1">
    <citation type="journal article" date="2016" name="Arch. Microbiol.">
        <title>Streptomyces zhihengii sp. nov., isolated from rhizospheric soil of Psammosilene tunicoides.</title>
        <authorList>
            <person name="Huang M.J."/>
            <person name="Fei J.J."/>
            <person name="Salam N."/>
            <person name="Kim C.J."/>
            <person name="Hozzein W.N."/>
            <person name="Xiao M."/>
            <person name="Huang H.Q."/>
            <person name="Li W.J."/>
        </authorList>
    </citation>
    <scope>NUCLEOTIDE SEQUENCE [LARGE SCALE GENOMIC DNA]</scope>
    <source>
        <strain evidence="2 3">YIM T102</strain>
    </source>
</reference>
<dbReference type="Pfam" id="PF02698">
    <property type="entry name" value="DUF218"/>
    <property type="match status" value="1"/>
</dbReference>
<dbReference type="InterPro" id="IPR003848">
    <property type="entry name" value="DUF218"/>
</dbReference>
<dbReference type="CDD" id="cd06259">
    <property type="entry name" value="YdcF-like"/>
    <property type="match status" value="1"/>
</dbReference>
<dbReference type="PANTHER" id="PTHR30336">
    <property type="entry name" value="INNER MEMBRANE PROTEIN, PROBABLE PERMEASE"/>
    <property type="match status" value="1"/>
</dbReference>
<name>A0ABS2UWZ9_9ACTN</name>
<organism evidence="2 3">
    <name type="scientific">Streptomyces zhihengii</name>
    <dbReference type="NCBI Taxonomy" id="1818004"/>
    <lineage>
        <taxon>Bacteria</taxon>
        <taxon>Bacillati</taxon>
        <taxon>Actinomycetota</taxon>
        <taxon>Actinomycetes</taxon>
        <taxon>Kitasatosporales</taxon>
        <taxon>Streptomycetaceae</taxon>
        <taxon>Streptomyces</taxon>
    </lineage>
</organism>
<gene>
    <name evidence="2" type="ORF">JE024_24755</name>
</gene>
<evidence type="ECO:0000259" key="1">
    <source>
        <dbReference type="Pfam" id="PF02698"/>
    </source>
</evidence>